<dbReference type="SUPFAM" id="SSF53756">
    <property type="entry name" value="UDP-Glycosyltransferase/glycogen phosphorylase"/>
    <property type="match status" value="1"/>
</dbReference>
<proteinExistence type="predicted"/>
<name>A0A1W9Z0U0_MYCBA</name>
<evidence type="ECO:0000313" key="1">
    <source>
        <dbReference type="EMBL" id="ORA05951.1"/>
    </source>
</evidence>
<organism evidence="1 2">
    <name type="scientific">Mycolicibacterium bacteremicum</name>
    <name type="common">Mycobacterium bacteremicum</name>
    <dbReference type="NCBI Taxonomy" id="564198"/>
    <lineage>
        <taxon>Bacteria</taxon>
        <taxon>Bacillati</taxon>
        <taxon>Actinomycetota</taxon>
        <taxon>Actinomycetes</taxon>
        <taxon>Mycobacteriales</taxon>
        <taxon>Mycobacteriaceae</taxon>
        <taxon>Mycolicibacterium</taxon>
    </lineage>
</organism>
<dbReference type="RefSeq" id="WP_083056226.1">
    <property type="nucleotide sequence ID" value="NZ_JACKVM010000008.1"/>
</dbReference>
<dbReference type="Gene3D" id="3.40.50.2000">
    <property type="entry name" value="Glycogen Phosphorylase B"/>
    <property type="match status" value="1"/>
</dbReference>
<dbReference type="OrthoDB" id="4120491at2"/>
<evidence type="ECO:0000313" key="2">
    <source>
        <dbReference type="Proteomes" id="UP000192366"/>
    </source>
</evidence>
<dbReference type="EMBL" id="MVHJ01000004">
    <property type="protein sequence ID" value="ORA05951.1"/>
    <property type="molecule type" value="Genomic_DNA"/>
</dbReference>
<comment type="caution">
    <text evidence="1">The sequence shown here is derived from an EMBL/GenBank/DDBJ whole genome shotgun (WGS) entry which is preliminary data.</text>
</comment>
<sequence>MTLTHLVVGPPRHGVTQFGLQLHAAMARATESALWHVEHPDQLDWRAVPPAIHLQFTDRLFGGSPQAAAEVVAEVVGRASAVGCRVTATLHDLPQPSDGHNFTRRTQAYAAVCAQVHGVVVNSEHEHRLLAGYAPERVAVVPLPVVFEPAAKIVTTKTISVGVFGYVYPGKGHHEVLTALGHLGSDAELVAIGRPSDGHEDLADELCSRAADLGVRFRLTGYVEDGLVEILRTVTVPVAPHRHVSASGSLNSWLGVGRRPLAPVNRYSEEIMRRNPDALELYPDTEIGLRTALKRALDEPALTWLSEDTRCTPTAADAAAQYARILRQWHR</sequence>
<protein>
    <recommendedName>
        <fullName evidence="3">Glycosyltransferase subfamily 4-like N-terminal domain-containing protein</fullName>
    </recommendedName>
</protein>
<accession>A0A1W9Z0U0</accession>
<reference evidence="1 2" key="1">
    <citation type="submission" date="2017-02" db="EMBL/GenBank/DDBJ databases">
        <title>The new phylogeny of genus Mycobacterium.</title>
        <authorList>
            <person name="Tortoli E."/>
            <person name="Trovato A."/>
            <person name="Cirillo D.M."/>
        </authorList>
    </citation>
    <scope>NUCLEOTIDE SEQUENCE [LARGE SCALE GENOMIC DNA]</scope>
    <source>
        <strain evidence="1 2">DSM 45578</strain>
    </source>
</reference>
<evidence type="ECO:0008006" key="3">
    <source>
        <dbReference type="Google" id="ProtNLM"/>
    </source>
</evidence>
<dbReference type="STRING" id="564198.BST17_06280"/>
<keyword evidence="2" id="KW-1185">Reference proteome</keyword>
<dbReference type="Proteomes" id="UP000192366">
    <property type="component" value="Unassembled WGS sequence"/>
</dbReference>
<gene>
    <name evidence="1" type="ORF">BST17_06280</name>
</gene>
<dbReference type="AlphaFoldDB" id="A0A1W9Z0U0"/>